<organism evidence="14 15">
    <name type="scientific">Ciona savignyi</name>
    <name type="common">Pacific transparent sea squirt</name>
    <dbReference type="NCBI Taxonomy" id="51511"/>
    <lineage>
        <taxon>Eukaryota</taxon>
        <taxon>Metazoa</taxon>
        <taxon>Chordata</taxon>
        <taxon>Tunicata</taxon>
        <taxon>Ascidiacea</taxon>
        <taxon>Phlebobranchia</taxon>
        <taxon>Cionidae</taxon>
        <taxon>Ciona</taxon>
    </lineage>
</organism>
<reference evidence="14" key="2">
    <citation type="submission" date="2025-08" db="UniProtKB">
        <authorList>
            <consortium name="Ensembl"/>
        </authorList>
    </citation>
    <scope>IDENTIFICATION</scope>
</reference>
<dbReference type="GeneTree" id="ENSGT00940000154273"/>
<feature type="domain" description="LIM zinc-binding" evidence="13">
    <location>
        <begin position="338"/>
        <end position="394"/>
    </location>
</feature>
<name>H2ZIL0_CIOSA</name>
<dbReference type="eggNOG" id="KOG1701">
    <property type="taxonomic scope" value="Eukaryota"/>
</dbReference>
<dbReference type="SMART" id="SM00132">
    <property type="entry name" value="LIM"/>
    <property type="match status" value="2"/>
</dbReference>
<feature type="compositionally biased region" description="Pro residues" evidence="12">
    <location>
        <begin position="207"/>
        <end position="218"/>
    </location>
</feature>
<dbReference type="GO" id="GO:0001725">
    <property type="term" value="C:stress fiber"/>
    <property type="evidence" value="ECO:0007669"/>
    <property type="project" value="TreeGrafter"/>
</dbReference>
<comment type="similarity">
    <text evidence="3">Belongs to the zyxin/ajuba family.</text>
</comment>
<dbReference type="Proteomes" id="UP000007875">
    <property type="component" value="Unassembled WGS sequence"/>
</dbReference>
<keyword evidence="8" id="KW-0130">Cell adhesion</keyword>
<dbReference type="PROSITE" id="PS00478">
    <property type="entry name" value="LIM_DOMAIN_1"/>
    <property type="match status" value="1"/>
</dbReference>
<keyword evidence="7 11" id="KW-0862">Zinc</keyword>
<evidence type="ECO:0000256" key="4">
    <source>
        <dbReference type="ARBA" id="ARBA00022490"/>
    </source>
</evidence>
<reference evidence="15" key="1">
    <citation type="submission" date="2003-08" db="EMBL/GenBank/DDBJ databases">
        <authorList>
            <person name="Birren B."/>
            <person name="Nusbaum C."/>
            <person name="Abebe A."/>
            <person name="Abouelleil A."/>
            <person name="Adekoya E."/>
            <person name="Ait-zahra M."/>
            <person name="Allen N."/>
            <person name="Allen T."/>
            <person name="An P."/>
            <person name="Anderson M."/>
            <person name="Anderson S."/>
            <person name="Arachchi H."/>
            <person name="Armbruster J."/>
            <person name="Bachantsang P."/>
            <person name="Baldwin J."/>
            <person name="Barry A."/>
            <person name="Bayul T."/>
            <person name="Blitshsteyn B."/>
            <person name="Bloom T."/>
            <person name="Blye J."/>
            <person name="Boguslavskiy L."/>
            <person name="Borowsky M."/>
            <person name="Boukhgalter B."/>
            <person name="Brunache A."/>
            <person name="Butler J."/>
            <person name="Calixte N."/>
            <person name="Calvo S."/>
            <person name="Camarata J."/>
            <person name="Campo K."/>
            <person name="Chang J."/>
            <person name="Cheshatsang Y."/>
            <person name="Citroen M."/>
            <person name="Collymore A."/>
            <person name="Considine T."/>
            <person name="Cook A."/>
            <person name="Cooke P."/>
            <person name="Corum B."/>
            <person name="Cuomo C."/>
            <person name="David R."/>
            <person name="Dawoe T."/>
            <person name="Degray S."/>
            <person name="Dodge S."/>
            <person name="Dooley K."/>
            <person name="Dorje P."/>
            <person name="Dorjee K."/>
            <person name="Dorris L."/>
            <person name="Duffey N."/>
            <person name="Dupes A."/>
            <person name="Elkins T."/>
            <person name="Engels R."/>
            <person name="Erickson J."/>
            <person name="Farina A."/>
            <person name="Faro S."/>
            <person name="Ferreira P."/>
            <person name="Fischer H."/>
            <person name="Fitzgerald M."/>
            <person name="Foley K."/>
            <person name="Gage D."/>
            <person name="Galagan J."/>
            <person name="Gearin G."/>
            <person name="Gnerre S."/>
            <person name="Gnirke A."/>
            <person name="Goyette A."/>
            <person name="Graham J."/>
            <person name="Grandbois E."/>
            <person name="Gyaltsen K."/>
            <person name="Hafez N."/>
            <person name="Hagopian D."/>
            <person name="Hagos B."/>
            <person name="Hall J."/>
            <person name="Hatcher B."/>
            <person name="Heller A."/>
            <person name="Higgins H."/>
            <person name="Honan T."/>
            <person name="Horn A."/>
            <person name="Houde N."/>
            <person name="Hughes L."/>
            <person name="Hulme W."/>
            <person name="Husby E."/>
            <person name="Iliev I."/>
            <person name="Jaffe D."/>
            <person name="Jones C."/>
            <person name="Kamal M."/>
            <person name="Kamat A."/>
            <person name="Kamvysselis M."/>
            <person name="Karlsson E."/>
            <person name="Kells C."/>
            <person name="Kieu A."/>
            <person name="Kisner P."/>
            <person name="Kodira C."/>
            <person name="Kulbokas E."/>
            <person name="Labutti K."/>
            <person name="Lama D."/>
            <person name="Landers T."/>
            <person name="Leger J."/>
            <person name="Levine S."/>
            <person name="Lewis D."/>
            <person name="Lewis T."/>
            <person name="Lindblad-toh K."/>
            <person name="Liu X."/>
            <person name="Lokyitsang T."/>
            <person name="Lokyitsang Y."/>
            <person name="Lucien O."/>
            <person name="Lui A."/>
            <person name="Ma L.J."/>
            <person name="Mabbitt R."/>
            <person name="Macdonald J."/>
            <person name="Maclean C."/>
            <person name="Major J."/>
            <person name="Manning J."/>
            <person name="Marabella R."/>
            <person name="Maru K."/>
            <person name="Matthews C."/>
            <person name="Mauceli E."/>
            <person name="Mccarthy M."/>
            <person name="Mcdonough S."/>
            <person name="Mcghee T."/>
            <person name="Meldrim J."/>
            <person name="Meneus L."/>
            <person name="Mesirov J."/>
            <person name="Mihalev A."/>
            <person name="Mihova T."/>
            <person name="Mikkelsen T."/>
            <person name="Mlenga V."/>
            <person name="Moru K."/>
            <person name="Mozes J."/>
            <person name="Mulrain L."/>
            <person name="Munson G."/>
            <person name="Naylor J."/>
            <person name="Newes C."/>
            <person name="Nguyen C."/>
            <person name="Nguyen N."/>
            <person name="Nguyen T."/>
            <person name="Nicol R."/>
            <person name="Nielsen C."/>
            <person name="Nizzari M."/>
            <person name="Norbu C."/>
            <person name="Norbu N."/>
            <person name="O'donnell P."/>
            <person name="Okoawo O."/>
            <person name="O'leary S."/>
            <person name="Omotosho B."/>
            <person name="O'neill K."/>
            <person name="Osman S."/>
            <person name="Parker S."/>
            <person name="Perrin D."/>
            <person name="Phunkhang P."/>
            <person name="Piqani B."/>
            <person name="Purcell S."/>
            <person name="Rachupka T."/>
            <person name="Ramasamy U."/>
            <person name="Rameau R."/>
            <person name="Ray V."/>
            <person name="Raymond C."/>
            <person name="Retta R."/>
            <person name="Richardson S."/>
            <person name="Rise C."/>
            <person name="Rodriguez J."/>
            <person name="Rogers J."/>
            <person name="Rogov P."/>
            <person name="Rutman M."/>
            <person name="Schupbach R."/>
            <person name="Seaman C."/>
            <person name="Settipalli S."/>
            <person name="Sharpe T."/>
            <person name="Sheridan J."/>
            <person name="Sherpa N."/>
            <person name="Shi J."/>
            <person name="Smirnov S."/>
            <person name="Smith C."/>
            <person name="Sougnez C."/>
            <person name="Spencer B."/>
            <person name="Stalker J."/>
            <person name="Stange-thomann N."/>
            <person name="Stavropoulos S."/>
            <person name="Stetson K."/>
            <person name="Stone C."/>
            <person name="Stone S."/>
            <person name="Stubbs M."/>
            <person name="Talamas J."/>
            <person name="Tchuinga P."/>
            <person name="Tenzing P."/>
            <person name="Tesfaye S."/>
            <person name="Theodore J."/>
            <person name="Thoulutsang Y."/>
            <person name="Topham K."/>
            <person name="Towey S."/>
            <person name="Tsamla T."/>
            <person name="Tsomo N."/>
            <person name="Vallee D."/>
            <person name="Vassiliev H."/>
            <person name="Venkataraman V."/>
            <person name="Vinson J."/>
            <person name="Vo A."/>
            <person name="Wade C."/>
            <person name="Wang S."/>
            <person name="Wangchuk T."/>
            <person name="Wangdi T."/>
            <person name="Whittaker C."/>
            <person name="Wilkinson J."/>
            <person name="Wu Y."/>
            <person name="Wyman D."/>
            <person name="Yadav S."/>
            <person name="Yang S."/>
            <person name="Yang X."/>
            <person name="Yeager S."/>
            <person name="Yee E."/>
            <person name="Young G."/>
            <person name="Zainoun J."/>
            <person name="Zembeck L."/>
            <person name="Zimmer A."/>
            <person name="Zody M."/>
            <person name="Lander E."/>
        </authorList>
    </citation>
    <scope>NUCLEOTIDE SEQUENCE [LARGE SCALE GENOMIC DNA]</scope>
</reference>
<comment type="subcellular location">
    <subcellularLocation>
        <location evidence="1">Cell junction</location>
    </subcellularLocation>
    <subcellularLocation>
        <location evidence="2">Cytoplasm</location>
    </subcellularLocation>
</comment>
<keyword evidence="4" id="KW-0963">Cytoplasm</keyword>
<dbReference type="Gene3D" id="2.10.110.10">
    <property type="entry name" value="Cysteine Rich Protein"/>
    <property type="match status" value="2"/>
</dbReference>
<sequence>MADDSWLDEELAELDQAERLIHETLNDFKPYTIQSQDVSNSEPPPKTAPKPSNYVMAGPTYTENPYAMAGPSKVTNASPKAVSDIDRLTNQLIQGLDTGKRKKSENIEDFNLPPPPDLDDFTFAPPSPVKSPDLPPPPPTSAVPNIYSPLPPAPQPTPAMSKAAPPPVMPKPSKSTPLTKESKSGVNRITIQLNKPTSTLPEQKPSIQPPPKPAPADPPSSNIPAYNPPPASTRPPVGPGARAGIPKDIKKNSEEELDFLTNNLLKNMENPKSEEFYGYCERCNAVVEGEGVGCTAMDRTFHISCFTCLKCHRSLHGEQFYCVDKDAWCDTCYTNSLERCTVCQQTITDRILRATNKPYHPQCFKCVVCGTSLDGIPFTVDDKNEVHCVEDYHK</sequence>
<dbReference type="FunFam" id="2.10.110.10:FF:000027">
    <property type="entry name" value="lipoma-preferred partner isoform X1"/>
    <property type="match status" value="1"/>
</dbReference>
<protein>
    <recommendedName>
        <fullName evidence="13">LIM zinc-binding domain-containing protein</fullName>
    </recommendedName>
</protein>
<feature type="region of interest" description="Disordered" evidence="12">
    <location>
        <begin position="32"/>
        <end position="246"/>
    </location>
</feature>
<reference evidence="14" key="3">
    <citation type="submission" date="2025-09" db="UniProtKB">
        <authorList>
            <consortium name="Ensembl"/>
        </authorList>
    </citation>
    <scope>IDENTIFICATION</scope>
</reference>
<keyword evidence="9" id="KW-0965">Cell junction</keyword>
<proteinExistence type="inferred from homology"/>
<feature type="compositionally biased region" description="Polar residues" evidence="12">
    <location>
        <begin position="173"/>
        <end position="200"/>
    </location>
</feature>
<evidence type="ECO:0000256" key="1">
    <source>
        <dbReference type="ARBA" id="ARBA00004282"/>
    </source>
</evidence>
<evidence type="ECO:0000313" key="14">
    <source>
        <dbReference type="Ensembl" id="ENSCSAVP00000017426.1"/>
    </source>
</evidence>
<dbReference type="GO" id="GO:0046872">
    <property type="term" value="F:metal ion binding"/>
    <property type="evidence" value="ECO:0007669"/>
    <property type="project" value="UniProtKB-KW"/>
</dbReference>
<evidence type="ECO:0000256" key="5">
    <source>
        <dbReference type="ARBA" id="ARBA00022723"/>
    </source>
</evidence>
<feature type="compositionally biased region" description="Polar residues" evidence="12">
    <location>
        <begin position="32"/>
        <end position="41"/>
    </location>
</feature>
<evidence type="ECO:0000313" key="15">
    <source>
        <dbReference type="Proteomes" id="UP000007875"/>
    </source>
</evidence>
<keyword evidence="6" id="KW-0677">Repeat</keyword>
<evidence type="ECO:0000256" key="9">
    <source>
        <dbReference type="ARBA" id="ARBA00022949"/>
    </source>
</evidence>
<dbReference type="Pfam" id="PF00412">
    <property type="entry name" value="LIM"/>
    <property type="match status" value="2"/>
</dbReference>
<dbReference type="HOGENOM" id="CLU_001357_10_3_1"/>
<feature type="compositionally biased region" description="Pro residues" evidence="12">
    <location>
        <begin position="226"/>
        <end position="238"/>
    </location>
</feature>
<feature type="domain" description="LIM zinc-binding" evidence="13">
    <location>
        <begin position="278"/>
        <end position="337"/>
    </location>
</feature>
<evidence type="ECO:0000259" key="13">
    <source>
        <dbReference type="PROSITE" id="PS50023"/>
    </source>
</evidence>
<dbReference type="Ensembl" id="ENSCSAVT00000017617.1">
    <property type="protein sequence ID" value="ENSCSAVP00000017426.1"/>
    <property type="gene ID" value="ENSCSAVG00000010265.1"/>
</dbReference>
<keyword evidence="15" id="KW-1185">Reference proteome</keyword>
<evidence type="ECO:0000256" key="7">
    <source>
        <dbReference type="ARBA" id="ARBA00022833"/>
    </source>
</evidence>
<dbReference type="GO" id="GO:0005925">
    <property type="term" value="C:focal adhesion"/>
    <property type="evidence" value="ECO:0007669"/>
    <property type="project" value="TreeGrafter"/>
</dbReference>
<dbReference type="PROSITE" id="PS50023">
    <property type="entry name" value="LIM_DOMAIN_2"/>
    <property type="match status" value="2"/>
</dbReference>
<feature type="compositionally biased region" description="Pro residues" evidence="12">
    <location>
        <begin position="125"/>
        <end position="141"/>
    </location>
</feature>
<evidence type="ECO:0000256" key="12">
    <source>
        <dbReference type="SAM" id="MobiDB-lite"/>
    </source>
</evidence>
<dbReference type="GO" id="GO:0005737">
    <property type="term" value="C:cytoplasm"/>
    <property type="evidence" value="ECO:0007669"/>
    <property type="project" value="UniProtKB-SubCell"/>
</dbReference>
<keyword evidence="10 11" id="KW-0440">LIM domain</keyword>
<dbReference type="PANTHER" id="PTHR24212">
    <property type="entry name" value="ZYXIN/TRIP6"/>
    <property type="match status" value="1"/>
</dbReference>
<evidence type="ECO:0000256" key="3">
    <source>
        <dbReference type="ARBA" id="ARBA00009611"/>
    </source>
</evidence>
<accession>H2ZIL0</accession>
<evidence type="ECO:0000256" key="6">
    <source>
        <dbReference type="ARBA" id="ARBA00022737"/>
    </source>
</evidence>
<evidence type="ECO:0000256" key="11">
    <source>
        <dbReference type="PROSITE-ProRule" id="PRU00125"/>
    </source>
</evidence>
<dbReference type="SUPFAM" id="SSF57716">
    <property type="entry name" value="Glucocorticoid receptor-like (DNA-binding domain)"/>
    <property type="match status" value="3"/>
</dbReference>
<dbReference type="AlphaFoldDB" id="H2ZIL0"/>
<evidence type="ECO:0000256" key="10">
    <source>
        <dbReference type="ARBA" id="ARBA00023038"/>
    </source>
</evidence>
<evidence type="ECO:0000256" key="2">
    <source>
        <dbReference type="ARBA" id="ARBA00004496"/>
    </source>
</evidence>
<dbReference type="STRING" id="51511.ENSCSAVP00000017426"/>
<evidence type="ECO:0000256" key="8">
    <source>
        <dbReference type="ARBA" id="ARBA00022889"/>
    </source>
</evidence>
<dbReference type="GO" id="GO:0007165">
    <property type="term" value="P:signal transduction"/>
    <property type="evidence" value="ECO:0007669"/>
    <property type="project" value="TreeGrafter"/>
</dbReference>
<keyword evidence="5 11" id="KW-0479">Metal-binding</keyword>
<dbReference type="InParanoid" id="H2ZIL0"/>
<dbReference type="InterPro" id="IPR001781">
    <property type="entry name" value="Znf_LIM"/>
</dbReference>
<dbReference type="GO" id="GO:0007155">
    <property type="term" value="P:cell adhesion"/>
    <property type="evidence" value="ECO:0007669"/>
    <property type="project" value="UniProtKB-KW"/>
</dbReference>
<dbReference type="PANTHER" id="PTHR24212:SF8">
    <property type="entry name" value="LIM ZINC FINGER DOMAIN CONTAINING PROTEIN"/>
    <property type="match status" value="1"/>
</dbReference>